<dbReference type="PATRIC" id="fig|883158.3.peg.1728"/>
<organism evidence="1 2">
    <name type="scientific">Prevotella micans F0438</name>
    <dbReference type="NCBI Taxonomy" id="883158"/>
    <lineage>
        <taxon>Bacteria</taxon>
        <taxon>Pseudomonadati</taxon>
        <taxon>Bacteroidota</taxon>
        <taxon>Bacteroidia</taxon>
        <taxon>Bacteroidales</taxon>
        <taxon>Prevotellaceae</taxon>
        <taxon>Prevotella</taxon>
    </lineage>
</organism>
<dbReference type="Proteomes" id="UP000016023">
    <property type="component" value="Unassembled WGS sequence"/>
</dbReference>
<reference evidence="1 2" key="1">
    <citation type="submission" date="2011-12" db="EMBL/GenBank/DDBJ databases">
        <title>The Genome Sequence of Prevotella micans F0438.</title>
        <authorList>
            <consortium name="The Broad Institute Genome Sequencing Platform"/>
            <person name="Earl A."/>
            <person name="Ward D."/>
            <person name="Feldgarden M."/>
            <person name="Gevers D."/>
            <person name="Izard J."/>
            <person name="Baranova O.V."/>
            <person name="Blanton J.M."/>
            <person name="Wade W.G."/>
            <person name="Dewhirst F.E."/>
            <person name="Young S.K."/>
            <person name="Zeng Q."/>
            <person name="Gargeya S."/>
            <person name="Fitzgerald M."/>
            <person name="Haas B."/>
            <person name="Abouelleil A."/>
            <person name="Alvarado L."/>
            <person name="Arachchi H.M."/>
            <person name="Berlin A."/>
            <person name="Chapman S.B."/>
            <person name="Gearin G."/>
            <person name="Goldberg J."/>
            <person name="Griggs A."/>
            <person name="Gujja S."/>
            <person name="Hansen M."/>
            <person name="Heiman D."/>
            <person name="Howarth C."/>
            <person name="Larimer J."/>
            <person name="Lui A."/>
            <person name="MacDonald P.J.P."/>
            <person name="McCowen C."/>
            <person name="Montmayeur A."/>
            <person name="Murphy C."/>
            <person name="Neiman D."/>
            <person name="Pearson M."/>
            <person name="Priest M."/>
            <person name="Roberts A."/>
            <person name="Saif S."/>
            <person name="Shea T."/>
            <person name="Sisk P."/>
            <person name="Stolte C."/>
            <person name="Sykes S."/>
            <person name="Wortman J."/>
            <person name="Nusbaum C."/>
            <person name="Birren B."/>
        </authorList>
    </citation>
    <scope>NUCLEOTIDE SEQUENCE [LARGE SCALE GENOMIC DNA]</scope>
    <source>
        <strain evidence="1 2">F0438</strain>
    </source>
</reference>
<protein>
    <submittedName>
        <fullName evidence="1">Uncharacterized protein</fullName>
    </submittedName>
</protein>
<gene>
    <name evidence="1" type="ORF">HMPREF9140_01728</name>
</gene>
<accession>H1Q490</accession>
<dbReference type="HOGENOM" id="CLU_3220176_0_0_10"/>
<comment type="caution">
    <text evidence="1">The sequence shown here is derived from an EMBL/GenBank/DDBJ whole genome shotgun (WGS) entry which is preliminary data.</text>
</comment>
<evidence type="ECO:0000313" key="1">
    <source>
        <dbReference type="EMBL" id="EHO67871.1"/>
    </source>
</evidence>
<dbReference type="EMBL" id="AGWK01000045">
    <property type="protein sequence ID" value="EHO67871.1"/>
    <property type="molecule type" value="Genomic_DNA"/>
</dbReference>
<name>H1Q490_9BACT</name>
<sequence>MNERVGERTIRKSTKIAELAYCKIFLLKENVRNYLTIIFFPAWI</sequence>
<evidence type="ECO:0000313" key="2">
    <source>
        <dbReference type="Proteomes" id="UP000016023"/>
    </source>
</evidence>
<dbReference type="AlphaFoldDB" id="H1Q490"/>
<proteinExistence type="predicted"/>
<keyword evidence="2" id="KW-1185">Reference proteome</keyword>